<sequence length="1090" mass="124034">MVEIMKKSSKQETVKVIVRCRPLSSQEIANGHSKIVHMRPQRGQIELKNPKEQDEPTKDFTFDAIYDENSTQSDLYEETFRDLVDSVLNGYNATIFAYGQTGTGKTHTMEGKSNDPEQRGVIYKCIDHIFEHMAASHNQEYLVRASYLEIYQEELRDLLEAESSKKLEIKERPDGGVYVKDLTSKLTRSVAEIQEVMVRGNAHRSVGRTNMNEHSSRSHAIFIITVECSRIGADGESHITVGRLNLVDLAGSERQSKTGATGERFKEATKINLSLSALGNVISALVDAKSAHIPYRDSKLTRLLQDSLGGNSKTVMVACIGPASYNFEETLGTLRYANRAKNIKNQPKINEDPKDALLREFQEEIEMLKEQLSRRKLKSRGGESYYASERAKLEDDLEAIQKDDSLIKQEKDRLIREIQEKHELLEKERIEQKRVAERIANIQSRLIVGVEEDGKLESRTREQQNQLENKRKELAEQKRREREMVEALERQEEDTVDLKQTFSDLRTEVEAKTKKAKKLMVKLRQSKNEIRDMSEAFSDERQNLQETISEIDKELRLKLLIVENFIPPDVCDRMKERAEWDENEFRWNLTAFPSTSSTPVNNVIEVNEDGILTRSTGGDSGVSLSGGASSANSALDKRLVATPGCRRPMSMCERMLVERAREQFSNQRRPPISGNSSYVEAQIPEETIRFCGENVVIFNALERFVPDVTDSDPATFSNMSERRPSIENLTIDASKVLVPIPSHPSMSINPQRHNATEQRFDEKDSSLLEIGNSETMSGLEYVDYLINKTEEMTRKLNDSTDSEGICADMGGASTSSYRNPSTSSGRGSMTSSIINSGDRMFLSTMSTPRRPPTRIPALMTKSLHYPRSQSTPNQPPVGSCEQLCYPEKFQEFRSEFRRRDTENLLKRSQERRQMRASSYDPRCLLALHPTSSARLSTSASASISNQFHQMTSSIHPTSSYSRLLPRRPQWVRSQPAGQIQLAESTVSLMKTSAGFYLEDSDSSDSDFLDSEIPETPTRRKNLISMRKLKERNRKKYRNSIRRLHNHAPPTTVSPESQIDFSEFLCVSSPIFYLIIAFLFRILLFFTENFL</sequence>
<dbReference type="AlphaFoldDB" id="A0A2G5UAW8"/>
<evidence type="ECO:0000256" key="6">
    <source>
        <dbReference type="ARBA" id="ARBA00022840"/>
    </source>
</evidence>
<gene>
    <name evidence="16" type="primary">Cnig_chr_IV.g15592</name>
    <name evidence="16" type="ORF">B9Z55_015592</name>
</gene>
<feature type="region of interest" description="Disordered" evidence="13">
    <location>
        <begin position="809"/>
        <end position="834"/>
    </location>
</feature>
<organism evidence="16 17">
    <name type="scientific">Caenorhabditis nigoni</name>
    <dbReference type="NCBI Taxonomy" id="1611254"/>
    <lineage>
        <taxon>Eukaryota</taxon>
        <taxon>Metazoa</taxon>
        <taxon>Ecdysozoa</taxon>
        <taxon>Nematoda</taxon>
        <taxon>Chromadorea</taxon>
        <taxon>Rhabditida</taxon>
        <taxon>Rhabditina</taxon>
        <taxon>Rhabditomorpha</taxon>
        <taxon>Rhabditoidea</taxon>
        <taxon>Rhabditidae</taxon>
        <taxon>Peloderinae</taxon>
        <taxon>Caenorhabditis</taxon>
    </lineage>
</organism>
<evidence type="ECO:0000256" key="7">
    <source>
        <dbReference type="ARBA" id="ARBA00023054"/>
    </source>
</evidence>
<dbReference type="FunFam" id="3.40.850.10:FF:000029">
    <property type="entry name" value="Kinesin-like protein KIF17"/>
    <property type="match status" value="1"/>
</dbReference>
<dbReference type="PANTHER" id="PTHR47969">
    <property type="entry name" value="CHROMOSOME-ASSOCIATED KINESIN KIF4A-RELATED"/>
    <property type="match status" value="1"/>
</dbReference>
<evidence type="ECO:0000256" key="2">
    <source>
        <dbReference type="ARBA" id="ARBA00004245"/>
    </source>
</evidence>
<comment type="caution">
    <text evidence="16">The sequence shown here is derived from an EMBL/GenBank/DDBJ whole genome shotgun (WGS) entry which is preliminary data.</text>
</comment>
<dbReference type="SMART" id="SM00129">
    <property type="entry name" value="KISc"/>
    <property type="match status" value="1"/>
</dbReference>
<evidence type="ECO:0000256" key="12">
    <source>
        <dbReference type="SAM" id="Coils"/>
    </source>
</evidence>
<keyword evidence="7 12" id="KW-0175">Coiled coil</keyword>
<dbReference type="GO" id="GO:0003777">
    <property type="term" value="F:microtubule motor activity"/>
    <property type="evidence" value="ECO:0007669"/>
    <property type="project" value="InterPro"/>
</dbReference>
<evidence type="ECO:0000256" key="4">
    <source>
        <dbReference type="ARBA" id="ARBA00022701"/>
    </source>
</evidence>
<feature type="domain" description="Kinesin motor" evidence="15">
    <location>
        <begin position="13"/>
        <end position="343"/>
    </location>
</feature>
<keyword evidence="14" id="KW-1133">Transmembrane helix</keyword>
<dbReference type="SUPFAM" id="SSF52540">
    <property type="entry name" value="P-loop containing nucleoside triphosphate hydrolases"/>
    <property type="match status" value="1"/>
</dbReference>
<feature type="compositionally biased region" description="Low complexity" evidence="13">
    <location>
        <begin position="813"/>
        <end position="832"/>
    </location>
</feature>
<comment type="subcellular location">
    <subcellularLocation>
        <location evidence="1">Cell projection</location>
        <location evidence="1">Cilium</location>
    </subcellularLocation>
    <subcellularLocation>
        <location evidence="2">Cytoplasm</location>
        <location evidence="2">Cytoskeleton</location>
    </subcellularLocation>
</comment>
<dbReference type="PRINTS" id="PR00380">
    <property type="entry name" value="KINESINHEAVY"/>
</dbReference>
<evidence type="ECO:0000256" key="3">
    <source>
        <dbReference type="ARBA" id="ARBA00022490"/>
    </source>
</evidence>
<keyword evidence="10" id="KW-0966">Cell projection</keyword>
<dbReference type="InterPro" id="IPR027417">
    <property type="entry name" value="P-loop_NTPase"/>
</dbReference>
<evidence type="ECO:0000313" key="16">
    <source>
        <dbReference type="EMBL" id="PIC36685.1"/>
    </source>
</evidence>
<comment type="similarity">
    <text evidence="11">Belongs to the TRAFAC class myosin-kinesin ATPase superfamily. Kinesin family.</text>
</comment>
<proteinExistence type="inferred from homology"/>
<dbReference type="STRING" id="1611254.A0A2G5UAW8"/>
<feature type="transmembrane region" description="Helical" evidence="14">
    <location>
        <begin position="1069"/>
        <end position="1086"/>
    </location>
</feature>
<evidence type="ECO:0000256" key="10">
    <source>
        <dbReference type="ARBA" id="ARBA00023273"/>
    </source>
</evidence>
<dbReference type="Proteomes" id="UP000230233">
    <property type="component" value="Chromosome IV"/>
</dbReference>
<evidence type="ECO:0000259" key="15">
    <source>
        <dbReference type="PROSITE" id="PS50067"/>
    </source>
</evidence>
<evidence type="ECO:0000313" key="17">
    <source>
        <dbReference type="Proteomes" id="UP000230233"/>
    </source>
</evidence>
<name>A0A2G5UAW8_9PELO</name>
<keyword evidence="9" id="KW-0206">Cytoskeleton</keyword>
<feature type="binding site" evidence="11">
    <location>
        <begin position="99"/>
        <end position="106"/>
    </location>
    <ligand>
        <name>ATP</name>
        <dbReference type="ChEBI" id="CHEBI:30616"/>
    </ligand>
</feature>
<reference evidence="17" key="1">
    <citation type="submission" date="2017-10" db="EMBL/GenBank/DDBJ databases">
        <title>Rapid genome shrinkage in a self-fertile nematode reveals novel sperm competition proteins.</title>
        <authorList>
            <person name="Yin D."/>
            <person name="Schwarz E.M."/>
            <person name="Thomas C.G."/>
            <person name="Felde R.L."/>
            <person name="Korf I.F."/>
            <person name="Cutter A.D."/>
            <person name="Schartner C.M."/>
            <person name="Ralston E.J."/>
            <person name="Meyer B.J."/>
            <person name="Haag E.S."/>
        </authorList>
    </citation>
    <scope>NUCLEOTIDE SEQUENCE [LARGE SCALE GENOMIC DNA]</scope>
    <source>
        <strain evidence="17">JU1422</strain>
    </source>
</reference>
<dbReference type="InterPro" id="IPR001752">
    <property type="entry name" value="Kinesin_motor_dom"/>
</dbReference>
<keyword evidence="8 11" id="KW-0505">Motor protein</keyword>
<dbReference type="Gene3D" id="3.40.850.10">
    <property type="entry name" value="Kinesin motor domain"/>
    <property type="match status" value="1"/>
</dbReference>
<dbReference type="GO" id="GO:0007018">
    <property type="term" value="P:microtubule-based movement"/>
    <property type="evidence" value="ECO:0007669"/>
    <property type="project" value="InterPro"/>
</dbReference>
<evidence type="ECO:0000256" key="9">
    <source>
        <dbReference type="ARBA" id="ARBA00023212"/>
    </source>
</evidence>
<feature type="coiled-coil region" evidence="12">
    <location>
        <begin position="407"/>
        <end position="554"/>
    </location>
</feature>
<dbReference type="EMBL" id="PDUG01000004">
    <property type="protein sequence ID" value="PIC36685.1"/>
    <property type="molecule type" value="Genomic_DNA"/>
</dbReference>
<dbReference type="InterPro" id="IPR036961">
    <property type="entry name" value="Kinesin_motor_dom_sf"/>
</dbReference>
<keyword evidence="5 11" id="KW-0547">Nucleotide-binding</keyword>
<evidence type="ECO:0000256" key="1">
    <source>
        <dbReference type="ARBA" id="ARBA00004138"/>
    </source>
</evidence>
<dbReference type="GO" id="GO:0005929">
    <property type="term" value="C:cilium"/>
    <property type="evidence" value="ECO:0007669"/>
    <property type="project" value="UniProtKB-SubCell"/>
</dbReference>
<dbReference type="Pfam" id="PF00225">
    <property type="entry name" value="Kinesin"/>
    <property type="match status" value="1"/>
</dbReference>
<evidence type="ECO:0000256" key="8">
    <source>
        <dbReference type="ARBA" id="ARBA00023175"/>
    </source>
</evidence>
<evidence type="ECO:0000256" key="5">
    <source>
        <dbReference type="ARBA" id="ARBA00022741"/>
    </source>
</evidence>
<dbReference type="GO" id="GO:0008017">
    <property type="term" value="F:microtubule binding"/>
    <property type="evidence" value="ECO:0007669"/>
    <property type="project" value="InterPro"/>
</dbReference>
<keyword evidence="17" id="KW-1185">Reference proteome</keyword>
<keyword evidence="3" id="KW-0963">Cytoplasm</keyword>
<keyword evidence="6 11" id="KW-0067">ATP-binding</keyword>
<keyword evidence="14" id="KW-0812">Transmembrane</keyword>
<dbReference type="InterPro" id="IPR019821">
    <property type="entry name" value="Kinesin_motor_CS"/>
</dbReference>
<keyword evidence="14" id="KW-0472">Membrane</keyword>
<dbReference type="InterPro" id="IPR027640">
    <property type="entry name" value="Kinesin-like_fam"/>
</dbReference>
<dbReference type="GO" id="GO:0005874">
    <property type="term" value="C:microtubule"/>
    <property type="evidence" value="ECO:0007669"/>
    <property type="project" value="UniProtKB-KW"/>
</dbReference>
<keyword evidence="4" id="KW-0493">Microtubule</keyword>
<evidence type="ECO:0000256" key="13">
    <source>
        <dbReference type="SAM" id="MobiDB-lite"/>
    </source>
</evidence>
<evidence type="ECO:0000256" key="11">
    <source>
        <dbReference type="PROSITE-ProRule" id="PRU00283"/>
    </source>
</evidence>
<accession>A0A2G5UAW8</accession>
<dbReference type="PROSITE" id="PS50067">
    <property type="entry name" value="KINESIN_MOTOR_2"/>
    <property type="match status" value="1"/>
</dbReference>
<dbReference type="GO" id="GO:0032991">
    <property type="term" value="C:protein-containing complex"/>
    <property type="evidence" value="ECO:0007669"/>
    <property type="project" value="UniProtKB-ARBA"/>
</dbReference>
<dbReference type="GO" id="GO:0005524">
    <property type="term" value="F:ATP binding"/>
    <property type="evidence" value="ECO:0007669"/>
    <property type="project" value="UniProtKB-UniRule"/>
</dbReference>
<protein>
    <recommendedName>
        <fullName evidence="15">Kinesin motor domain-containing protein</fullName>
    </recommendedName>
</protein>
<dbReference type="PROSITE" id="PS00411">
    <property type="entry name" value="KINESIN_MOTOR_1"/>
    <property type="match status" value="1"/>
</dbReference>
<evidence type="ECO:0000256" key="14">
    <source>
        <dbReference type="SAM" id="Phobius"/>
    </source>
</evidence>
<dbReference type="OrthoDB" id="3176171at2759"/>